<protein>
    <submittedName>
        <fullName evidence="1">Uncharacterized protein</fullName>
    </submittedName>
</protein>
<reference evidence="1 2" key="1">
    <citation type="submission" date="2019-07" db="EMBL/GenBank/DDBJ databases">
        <title>Whole genome shotgun sequence of Brevifollis gellanilyticus NBRC 108608.</title>
        <authorList>
            <person name="Hosoyama A."/>
            <person name="Uohara A."/>
            <person name="Ohji S."/>
            <person name="Ichikawa N."/>
        </authorList>
    </citation>
    <scope>NUCLEOTIDE SEQUENCE [LARGE SCALE GENOMIC DNA]</scope>
    <source>
        <strain evidence="1 2">NBRC 108608</strain>
    </source>
</reference>
<proteinExistence type="predicted"/>
<organism evidence="1 2">
    <name type="scientific">Brevifollis gellanilyticus</name>
    <dbReference type="NCBI Taxonomy" id="748831"/>
    <lineage>
        <taxon>Bacteria</taxon>
        <taxon>Pseudomonadati</taxon>
        <taxon>Verrucomicrobiota</taxon>
        <taxon>Verrucomicrobiia</taxon>
        <taxon>Verrucomicrobiales</taxon>
        <taxon>Verrucomicrobiaceae</taxon>
    </lineage>
</organism>
<dbReference type="Proteomes" id="UP000321577">
    <property type="component" value="Unassembled WGS sequence"/>
</dbReference>
<evidence type="ECO:0000313" key="2">
    <source>
        <dbReference type="Proteomes" id="UP000321577"/>
    </source>
</evidence>
<dbReference type="AlphaFoldDB" id="A0A512M498"/>
<accession>A0A512M498</accession>
<gene>
    <name evidence="1" type="ORF">BGE01nite_08570</name>
</gene>
<name>A0A512M498_9BACT</name>
<keyword evidence="2" id="KW-1185">Reference proteome</keyword>
<evidence type="ECO:0000313" key="1">
    <source>
        <dbReference type="EMBL" id="GEP41566.1"/>
    </source>
</evidence>
<dbReference type="EMBL" id="BKAG01000004">
    <property type="protein sequence ID" value="GEP41566.1"/>
    <property type="molecule type" value="Genomic_DNA"/>
</dbReference>
<dbReference type="OrthoDB" id="187380at2"/>
<comment type="caution">
    <text evidence="1">The sequence shown here is derived from an EMBL/GenBank/DDBJ whole genome shotgun (WGS) entry which is preliminary data.</text>
</comment>
<sequence length="274" mass="31017">MKLEHLERAFESIGARLRVGTPAPLTRGIRSVTTAYSLDIGHDREGQFFALRGDDAALAAVEISLLNKQADDRHLLILVKNEDGTRKDRFLCGHDEREWFVAAVPGTASTVVQAKEALKPAAVRHAQARKGLNARKANTRHNAAFRRQGEWFFLPVERPLTVDPKLILRNEPLSRGAGSKPHLVEQIYRTGGEVVYVSRKHPRGITQVQYNHLIKHNEAARNMAWQQLRRNPAVYARGAVRHPDHDTIVLHDWCRVLMNEEHQAPARQNLAFLD</sequence>
<dbReference type="RefSeq" id="WP_146849027.1">
    <property type="nucleotide sequence ID" value="NZ_BKAG01000004.1"/>
</dbReference>